<dbReference type="PANTHER" id="PTHR43712">
    <property type="entry name" value="PUTATIVE (AFU_ORTHOLOGUE AFUA_4G14580)-RELATED"/>
    <property type="match status" value="1"/>
</dbReference>
<dbReference type="SUPFAM" id="SSF53335">
    <property type="entry name" value="S-adenosyl-L-methionine-dependent methyltransferases"/>
    <property type="match status" value="1"/>
</dbReference>
<protein>
    <recommendedName>
        <fullName evidence="4">O-methyltransferase C-terminal domain-containing protein</fullName>
    </recommendedName>
</protein>
<dbReference type="InterPro" id="IPR001077">
    <property type="entry name" value="COMT_C"/>
</dbReference>
<evidence type="ECO:0000313" key="5">
    <source>
        <dbReference type="EMBL" id="TFY59084.1"/>
    </source>
</evidence>
<comment type="caution">
    <text evidence="5">The sequence shown here is derived from an EMBL/GenBank/DDBJ whole genome shotgun (WGS) entry which is preliminary data.</text>
</comment>
<dbReference type="PROSITE" id="PS51683">
    <property type="entry name" value="SAM_OMT_II"/>
    <property type="match status" value="1"/>
</dbReference>
<evidence type="ECO:0000256" key="3">
    <source>
        <dbReference type="ARBA" id="ARBA00022691"/>
    </source>
</evidence>
<reference evidence="5 6" key="1">
    <citation type="submission" date="2019-02" db="EMBL/GenBank/DDBJ databases">
        <title>Genome sequencing of the rare red list fungi Dentipellis fragilis.</title>
        <authorList>
            <person name="Buettner E."/>
            <person name="Kellner H."/>
        </authorList>
    </citation>
    <scope>NUCLEOTIDE SEQUENCE [LARGE SCALE GENOMIC DNA]</scope>
    <source>
        <strain evidence="5 6">DSM 105465</strain>
    </source>
</reference>
<dbReference type="Gene3D" id="3.40.50.150">
    <property type="entry name" value="Vaccinia Virus protein VP39"/>
    <property type="match status" value="1"/>
</dbReference>
<evidence type="ECO:0000313" key="6">
    <source>
        <dbReference type="Proteomes" id="UP000298327"/>
    </source>
</evidence>
<gene>
    <name evidence="5" type="ORF">EVG20_g7915</name>
</gene>
<proteinExistence type="predicted"/>
<accession>A0A4Y9Y988</accession>
<dbReference type="PANTHER" id="PTHR43712:SF2">
    <property type="entry name" value="O-METHYLTRANSFERASE CICE"/>
    <property type="match status" value="1"/>
</dbReference>
<organism evidence="5 6">
    <name type="scientific">Dentipellis fragilis</name>
    <dbReference type="NCBI Taxonomy" id="205917"/>
    <lineage>
        <taxon>Eukaryota</taxon>
        <taxon>Fungi</taxon>
        <taxon>Dikarya</taxon>
        <taxon>Basidiomycota</taxon>
        <taxon>Agaricomycotina</taxon>
        <taxon>Agaricomycetes</taxon>
        <taxon>Russulales</taxon>
        <taxon>Hericiaceae</taxon>
        <taxon>Dentipellis</taxon>
    </lineage>
</organism>
<dbReference type="CDD" id="cd02440">
    <property type="entry name" value="AdoMet_MTases"/>
    <property type="match status" value="1"/>
</dbReference>
<keyword evidence="3" id="KW-0949">S-adenosyl-L-methionine</keyword>
<evidence type="ECO:0000256" key="1">
    <source>
        <dbReference type="ARBA" id="ARBA00022603"/>
    </source>
</evidence>
<dbReference type="GO" id="GO:0008171">
    <property type="term" value="F:O-methyltransferase activity"/>
    <property type="evidence" value="ECO:0007669"/>
    <property type="project" value="InterPro"/>
</dbReference>
<feature type="domain" description="O-methyltransferase C-terminal" evidence="4">
    <location>
        <begin position="80"/>
        <end position="261"/>
    </location>
</feature>
<dbReference type="STRING" id="205917.A0A4Y9Y988"/>
<keyword evidence="6" id="KW-1185">Reference proteome</keyword>
<dbReference type="EMBL" id="SEOQ01000640">
    <property type="protein sequence ID" value="TFY59084.1"/>
    <property type="molecule type" value="Genomic_DNA"/>
</dbReference>
<dbReference type="GO" id="GO:0032259">
    <property type="term" value="P:methylation"/>
    <property type="evidence" value="ECO:0007669"/>
    <property type="project" value="UniProtKB-KW"/>
</dbReference>
<dbReference type="InterPro" id="IPR029063">
    <property type="entry name" value="SAM-dependent_MTases_sf"/>
</dbReference>
<evidence type="ECO:0000259" key="4">
    <source>
        <dbReference type="Pfam" id="PF00891"/>
    </source>
</evidence>
<keyword evidence="1" id="KW-0489">Methyltransferase</keyword>
<dbReference type="Proteomes" id="UP000298327">
    <property type="component" value="Unassembled WGS sequence"/>
</dbReference>
<sequence length="341" mass="37645">MLASNHIFRETTPDVFTHNRLSSVIDTGKPFEVVKKDPAGKHDGTMGVCAMVGQMHDEGLKSLAVLWDTLRDPKFGHSQEPNEAAFSKAFNTDKSFFEWFELPGNEHRFRRTSVLMDGTSRLNPPGTILKGFDFGALPEGARVVDVAGGIGSVSLAIAQAHPKINITLEDRPQVILEAQKFWKANLPEALDTGRVRLIAADMFSAQSDIAAQPEIFIIRQIMHDWSDLYSIRILKCLRDAAGPNTRLLVVDNVLSYACAQTSNEVAIKGAELPAAPAPLLPNFGTARSWPYVMDVMMMIWQNGQERTLLHYANILKSTGWELKEIRRAMGSGLGHLVAVPV</sequence>
<name>A0A4Y9Y988_9AGAM</name>
<keyword evidence="2" id="KW-0808">Transferase</keyword>
<dbReference type="OrthoDB" id="2410195at2759"/>
<dbReference type="InterPro" id="IPR016461">
    <property type="entry name" value="COMT-like"/>
</dbReference>
<evidence type="ECO:0000256" key="2">
    <source>
        <dbReference type="ARBA" id="ARBA00022679"/>
    </source>
</evidence>
<dbReference type="Pfam" id="PF00891">
    <property type="entry name" value="Methyltransf_2"/>
    <property type="match status" value="1"/>
</dbReference>
<dbReference type="AlphaFoldDB" id="A0A4Y9Y988"/>